<evidence type="ECO:0000256" key="1">
    <source>
        <dbReference type="ARBA" id="ARBA00007734"/>
    </source>
</evidence>
<dbReference type="RefSeq" id="WP_119335844.1">
    <property type="nucleotide sequence ID" value="NZ_AP018558.1"/>
</dbReference>
<dbReference type="InterPro" id="IPR008258">
    <property type="entry name" value="Transglycosylase_SLT_dom_1"/>
</dbReference>
<dbReference type="InterPro" id="IPR023346">
    <property type="entry name" value="Lysozyme-like_dom_sf"/>
</dbReference>
<dbReference type="Gene3D" id="1.10.530.10">
    <property type="match status" value="1"/>
</dbReference>
<dbReference type="Proteomes" id="UP000262004">
    <property type="component" value="Chromosome"/>
</dbReference>
<dbReference type="EMBL" id="AP018558">
    <property type="protein sequence ID" value="BBD78190.1"/>
    <property type="molecule type" value="Genomic_DNA"/>
</dbReference>
<accession>A0A2Z6E0T2</accession>
<dbReference type="Pfam" id="PF01464">
    <property type="entry name" value="SLT"/>
    <property type="match status" value="1"/>
</dbReference>
<dbReference type="PANTHER" id="PTHR37423:SF2">
    <property type="entry name" value="MEMBRANE-BOUND LYTIC MUREIN TRANSGLYCOSYLASE C"/>
    <property type="match status" value="1"/>
</dbReference>
<dbReference type="KEGG" id="htl:HPTL_1936"/>
<dbReference type="AlphaFoldDB" id="A0A2Z6E0T2"/>
<dbReference type="PANTHER" id="PTHR37423">
    <property type="entry name" value="SOLUBLE LYTIC MUREIN TRANSGLYCOSYLASE-RELATED"/>
    <property type="match status" value="1"/>
</dbReference>
<evidence type="ECO:0000313" key="4">
    <source>
        <dbReference type="Proteomes" id="UP000262004"/>
    </source>
</evidence>
<gene>
    <name evidence="3" type="ORF">HPTL_1936</name>
</gene>
<evidence type="ECO:0000313" key="3">
    <source>
        <dbReference type="EMBL" id="BBD78190.1"/>
    </source>
</evidence>
<name>A0A2Z6E0T2_HYDTE</name>
<proteinExistence type="inferred from homology"/>
<reference evidence="3 4" key="1">
    <citation type="submission" date="2018-04" db="EMBL/GenBank/DDBJ databases">
        <title>Complete genome sequence of Hydrogenophilus thermoluteolus TH-1.</title>
        <authorList>
            <person name="Arai H."/>
        </authorList>
    </citation>
    <scope>NUCLEOTIDE SEQUENCE [LARGE SCALE GENOMIC DNA]</scope>
    <source>
        <strain evidence="3 4">TH-1</strain>
    </source>
</reference>
<evidence type="ECO:0000259" key="2">
    <source>
        <dbReference type="Pfam" id="PF01464"/>
    </source>
</evidence>
<comment type="similarity">
    <text evidence="1">Belongs to the transglycosylase Slt family.</text>
</comment>
<feature type="domain" description="Transglycosylase SLT" evidence="2">
    <location>
        <begin position="126"/>
        <end position="225"/>
    </location>
</feature>
<protein>
    <submittedName>
        <fullName evidence="3">Transglycosylase</fullName>
    </submittedName>
</protein>
<keyword evidence="4" id="KW-1185">Reference proteome</keyword>
<sequence length="262" mass="29314">MRWVQWFGQAAALTFFSGLLYVAHHDPRPLLTWSIEPVNAANLPALPPAFVGYQGEDRPLAIPANAEGRSRVAVTQGDDRAEFGAQTSLQIYSLTESTPELRKLRRFVAKRYDTPEQQLVRWFKAIETEARRYGFDPLLIVAMIAVESGFDPKAKSDQGALGLMQVIPKWHLDKIDARVDGEPQADHLFNPEVNIAVGIEVLAEGLQRFGSLELALQYYNGSLKDPQKRYSKKVLARYRQLQRVAGLEGARVAVVPGTDDTR</sequence>
<dbReference type="OrthoDB" id="92254at2"/>
<organism evidence="3 4">
    <name type="scientific">Hydrogenophilus thermoluteolus</name>
    <name type="common">Pseudomonas hydrogenothermophila</name>
    <dbReference type="NCBI Taxonomy" id="297"/>
    <lineage>
        <taxon>Bacteria</taxon>
        <taxon>Pseudomonadati</taxon>
        <taxon>Pseudomonadota</taxon>
        <taxon>Hydrogenophilia</taxon>
        <taxon>Hydrogenophilales</taxon>
        <taxon>Hydrogenophilaceae</taxon>
        <taxon>Hydrogenophilus</taxon>
    </lineage>
</organism>
<dbReference type="SUPFAM" id="SSF53955">
    <property type="entry name" value="Lysozyme-like"/>
    <property type="match status" value="1"/>
</dbReference>